<dbReference type="AlphaFoldDB" id="A0A9P0KNJ4"/>
<dbReference type="PROSITE" id="PS00028">
    <property type="entry name" value="ZINC_FINGER_C2H2_1"/>
    <property type="match status" value="1"/>
</dbReference>
<dbReference type="InterPro" id="IPR012934">
    <property type="entry name" value="Znf_AD"/>
</dbReference>
<dbReference type="Pfam" id="PF00096">
    <property type="entry name" value="zf-C2H2"/>
    <property type="match status" value="1"/>
</dbReference>
<feature type="domain" description="C2H2-type" evidence="6">
    <location>
        <begin position="385"/>
        <end position="412"/>
    </location>
</feature>
<evidence type="ECO:0000256" key="4">
    <source>
        <dbReference type="ARBA" id="ARBA00022833"/>
    </source>
</evidence>
<dbReference type="EMBL" id="CAKOFQ010006875">
    <property type="protein sequence ID" value="CAH1978941.1"/>
    <property type="molecule type" value="Genomic_DNA"/>
</dbReference>
<dbReference type="Gene3D" id="3.30.160.60">
    <property type="entry name" value="Classic Zinc Finger"/>
    <property type="match status" value="4"/>
</dbReference>
<reference evidence="7" key="1">
    <citation type="submission" date="2022-03" db="EMBL/GenBank/DDBJ databases">
        <authorList>
            <person name="Sayadi A."/>
        </authorList>
    </citation>
    <scope>NUCLEOTIDE SEQUENCE</scope>
</reference>
<dbReference type="InterPro" id="IPR050688">
    <property type="entry name" value="Zinc_finger/UBP_domain"/>
</dbReference>
<comment type="caution">
    <text evidence="7">The sequence shown here is derived from an EMBL/GenBank/DDBJ whole genome shotgun (WGS) entry which is preliminary data.</text>
</comment>
<evidence type="ECO:0000256" key="5">
    <source>
        <dbReference type="PROSITE-ProRule" id="PRU00042"/>
    </source>
</evidence>
<evidence type="ECO:0000313" key="7">
    <source>
        <dbReference type="EMBL" id="CAH1978941.1"/>
    </source>
</evidence>
<keyword evidence="4" id="KW-0862">Zinc</keyword>
<evidence type="ECO:0000313" key="8">
    <source>
        <dbReference type="Proteomes" id="UP001152888"/>
    </source>
</evidence>
<dbReference type="InterPro" id="IPR013087">
    <property type="entry name" value="Znf_C2H2_type"/>
</dbReference>
<dbReference type="SMART" id="SM00355">
    <property type="entry name" value="ZnF_C2H2"/>
    <property type="match status" value="9"/>
</dbReference>
<feature type="domain" description="C2H2-type" evidence="6">
    <location>
        <begin position="354"/>
        <end position="381"/>
    </location>
</feature>
<evidence type="ECO:0000256" key="1">
    <source>
        <dbReference type="ARBA" id="ARBA00022723"/>
    </source>
</evidence>
<protein>
    <recommendedName>
        <fullName evidence="6">C2H2-type domain-containing protein</fullName>
    </recommendedName>
</protein>
<dbReference type="PROSITE" id="PS50157">
    <property type="entry name" value="ZINC_FINGER_C2H2_2"/>
    <property type="match status" value="3"/>
</dbReference>
<dbReference type="SMART" id="SM00868">
    <property type="entry name" value="zf-AD"/>
    <property type="match status" value="2"/>
</dbReference>
<dbReference type="InterPro" id="IPR036236">
    <property type="entry name" value="Znf_C2H2_sf"/>
</dbReference>
<gene>
    <name evidence="7" type="ORF">ACAOBT_LOCUS13288</name>
</gene>
<proteinExistence type="predicted"/>
<keyword evidence="8" id="KW-1185">Reference proteome</keyword>
<sequence>MECIASRVCQLCQQKLPDNEYKNQSTSINDLANVLFLKWDKSSVNNIICNTCIAKMEEFCEFKFKCLITEEKIKKFKVLERRHSGDKADRYICRFCKEDITEMSIKPLMEWLKDGLQEIVEAHFPEIDIYAVKDSFICKPCSQNIYNFGQFTAAWSNNNFNGDWVNGLVKKEHNPVEKCNTEKDEESSNTKLNTGAMIDTEGNARRKPIETPNKICKSQMPQPFQEDCLKKEPVDRNSTEGLEVVMLDGEHCKKRAKRNSVLNKHKCSKCDFSHKFKSSVKDHQKVHKDIFKVLLYKCGFCPFESRHKAAVYTHNKLHKDPSELKMYKCGECDYQAKIKSQVISHQRMHKLAMLKCTECNFETKYRESLSRHKMVHKNGADVKTFKCYQCSYTTKRKHNLKGHMLKHKDEGVVMHKCDSCRFQTKYVEALSRHKTLLHLDGKIYQCPHCNYKAKIKSYLGKHLMNHKDSSELKRYNCNFCSYSAKGLAQRNSHMKVMHNPPKFQCAICGNKVRTKRNLNVHIISKHPRKLWSKCSF</sequence>
<feature type="domain" description="C2H2-type" evidence="6">
    <location>
        <begin position="327"/>
        <end position="349"/>
    </location>
</feature>
<dbReference type="GO" id="GO:0045944">
    <property type="term" value="P:positive regulation of transcription by RNA polymerase II"/>
    <property type="evidence" value="ECO:0007669"/>
    <property type="project" value="TreeGrafter"/>
</dbReference>
<dbReference type="OrthoDB" id="3561125at2759"/>
<keyword evidence="2" id="KW-0677">Repeat</keyword>
<keyword evidence="3 5" id="KW-0863">Zinc-finger</keyword>
<dbReference type="SUPFAM" id="SSF57667">
    <property type="entry name" value="beta-beta-alpha zinc fingers"/>
    <property type="match status" value="3"/>
</dbReference>
<organism evidence="7 8">
    <name type="scientific">Acanthoscelides obtectus</name>
    <name type="common">Bean weevil</name>
    <name type="synonym">Bruchus obtectus</name>
    <dbReference type="NCBI Taxonomy" id="200917"/>
    <lineage>
        <taxon>Eukaryota</taxon>
        <taxon>Metazoa</taxon>
        <taxon>Ecdysozoa</taxon>
        <taxon>Arthropoda</taxon>
        <taxon>Hexapoda</taxon>
        <taxon>Insecta</taxon>
        <taxon>Pterygota</taxon>
        <taxon>Neoptera</taxon>
        <taxon>Endopterygota</taxon>
        <taxon>Coleoptera</taxon>
        <taxon>Polyphaga</taxon>
        <taxon>Cucujiformia</taxon>
        <taxon>Chrysomeloidea</taxon>
        <taxon>Chrysomelidae</taxon>
        <taxon>Bruchinae</taxon>
        <taxon>Bruchini</taxon>
        <taxon>Acanthoscelides</taxon>
    </lineage>
</organism>
<dbReference type="GO" id="GO:0005634">
    <property type="term" value="C:nucleus"/>
    <property type="evidence" value="ECO:0007669"/>
    <property type="project" value="InterPro"/>
</dbReference>
<dbReference type="PANTHER" id="PTHR24403">
    <property type="entry name" value="ZINC FINGER PROTEIN"/>
    <property type="match status" value="1"/>
</dbReference>
<dbReference type="GO" id="GO:0008270">
    <property type="term" value="F:zinc ion binding"/>
    <property type="evidence" value="ECO:0007669"/>
    <property type="project" value="UniProtKB-KW"/>
</dbReference>
<dbReference type="PANTHER" id="PTHR24403:SF67">
    <property type="entry name" value="FI01116P-RELATED"/>
    <property type="match status" value="1"/>
</dbReference>
<accession>A0A9P0KNJ4</accession>
<evidence type="ECO:0000256" key="3">
    <source>
        <dbReference type="ARBA" id="ARBA00022771"/>
    </source>
</evidence>
<evidence type="ECO:0000256" key="2">
    <source>
        <dbReference type="ARBA" id="ARBA00022737"/>
    </source>
</evidence>
<dbReference type="Proteomes" id="UP001152888">
    <property type="component" value="Unassembled WGS sequence"/>
</dbReference>
<dbReference type="Pfam" id="PF13909">
    <property type="entry name" value="zf-H2C2_5"/>
    <property type="match status" value="1"/>
</dbReference>
<evidence type="ECO:0000259" key="6">
    <source>
        <dbReference type="PROSITE" id="PS50157"/>
    </source>
</evidence>
<keyword evidence="1" id="KW-0479">Metal-binding</keyword>
<name>A0A9P0KNJ4_ACAOB</name>